<dbReference type="AlphaFoldDB" id="A0A5K1VDI4"/>
<sequence length="275" mass="31343">MSNSSKSEEHLGIEDLLSLENPTPDVIFCLNTDHITKIKQTIIAIPYINFVLNEHYQEVLSANDFQSMCLQLNLLKKRIIANTYLESKIKKKLFLTFVHHINQFFDNYGDASQLHNVSQLQPLPLPVQTEFPLIQPPQEGILLNQPMASLPVINSQYPMVNYPMTVVDYNQYPLVKSESQLNDYLSLNQSKVNYIETDYSQLTSMPTQITPLIHPTDTSLTKLRTNLIQELQNASSQILGAIAQKYKPGEDDVVIDIDTLTIDDINNILIQIQQQ</sequence>
<dbReference type="VEuPathDB" id="AmoebaDB:EHI7A_196900"/>
<reference evidence="1 2" key="1">
    <citation type="submission" date="2016-05" db="EMBL/GenBank/DDBJ databases">
        <title>First whole genome sequencing of Entamoeba histolytica HM1:IMSS-clone-6.</title>
        <authorList>
            <person name="Mukherjee Avik.K."/>
            <person name="Izumyama S."/>
            <person name="Nakada-Tsukui K."/>
            <person name="Nozaki T."/>
        </authorList>
    </citation>
    <scope>NUCLEOTIDE SEQUENCE [LARGE SCALE GENOMIC DNA]</scope>
    <source>
        <strain evidence="1 2">HM1:IMSS clone 6</strain>
    </source>
</reference>
<dbReference type="VEuPathDB" id="AmoebaDB:KM1_300240"/>
<dbReference type="VEuPathDB" id="AmoebaDB:EHI5A_038780"/>
<evidence type="ECO:0008006" key="3">
    <source>
        <dbReference type="Google" id="ProtNLM"/>
    </source>
</evidence>
<dbReference type="VEuPathDB" id="AmoebaDB:EHI_007300"/>
<protein>
    <recommendedName>
        <fullName evidence="3">NET domain-containing protein</fullName>
    </recommendedName>
</protein>
<dbReference type="Proteomes" id="UP000078387">
    <property type="component" value="Unassembled WGS sequence"/>
</dbReference>
<proteinExistence type="predicted"/>
<accession>A0A5K1VDI4</accession>
<organism evidence="1 2">
    <name type="scientific">Entamoeba histolytica</name>
    <dbReference type="NCBI Taxonomy" id="5759"/>
    <lineage>
        <taxon>Eukaryota</taxon>
        <taxon>Amoebozoa</taxon>
        <taxon>Evosea</taxon>
        <taxon>Archamoebae</taxon>
        <taxon>Mastigamoebida</taxon>
        <taxon>Entamoebidae</taxon>
        <taxon>Entamoeba</taxon>
    </lineage>
</organism>
<evidence type="ECO:0000313" key="1">
    <source>
        <dbReference type="EMBL" id="GAT97427.1"/>
    </source>
</evidence>
<gene>
    <name evidence="1" type="ORF">CL6EHI_007300</name>
</gene>
<dbReference type="EMBL" id="BDEQ01000001">
    <property type="protein sequence ID" value="GAT97427.1"/>
    <property type="molecule type" value="Genomic_DNA"/>
</dbReference>
<name>A0A5K1VDI4_ENTHI</name>
<evidence type="ECO:0000313" key="2">
    <source>
        <dbReference type="Proteomes" id="UP000078387"/>
    </source>
</evidence>
<comment type="caution">
    <text evidence="1">The sequence shown here is derived from an EMBL/GenBank/DDBJ whole genome shotgun (WGS) entry which is preliminary data.</text>
</comment>